<dbReference type="Proteomes" id="UP000299102">
    <property type="component" value="Unassembled WGS sequence"/>
</dbReference>
<organism evidence="1 2">
    <name type="scientific">Eumeta variegata</name>
    <name type="common">Bagworm moth</name>
    <name type="synonym">Eumeta japonica</name>
    <dbReference type="NCBI Taxonomy" id="151549"/>
    <lineage>
        <taxon>Eukaryota</taxon>
        <taxon>Metazoa</taxon>
        <taxon>Ecdysozoa</taxon>
        <taxon>Arthropoda</taxon>
        <taxon>Hexapoda</taxon>
        <taxon>Insecta</taxon>
        <taxon>Pterygota</taxon>
        <taxon>Neoptera</taxon>
        <taxon>Endopterygota</taxon>
        <taxon>Lepidoptera</taxon>
        <taxon>Glossata</taxon>
        <taxon>Ditrysia</taxon>
        <taxon>Tineoidea</taxon>
        <taxon>Psychidae</taxon>
        <taxon>Oiketicinae</taxon>
        <taxon>Eumeta</taxon>
    </lineage>
</organism>
<gene>
    <name evidence="1" type="ORF">EVAR_70211_1</name>
</gene>
<sequence length="292" mass="33350">MALCVKNLTGPAWNEQTATTAASPSTSTPPSVATELYYDDAILNSHRFGLLRRLWREINNGEFFDKHVENGNYCFGDRFDTDYSQNKRSTKWFQLRKYWRHNARRRLRNVERGSTFSSYQLQVEFLRGRNLPNKESIRTTSCCHNKFNDVPTTSFAATAAKILRNCCGGTFGSSSSITAPSNPNTYNNKIKYEHSKSGADHMTTNGKNYLPEQYFSILMKQLKASQISLLLKAVKSDTIKSYPHGCKFLRFFQLFSALPHDHIPVKLYTNTTCPNSRRRTICDSMPSFSGEI</sequence>
<accession>A0A4C1T5V9</accession>
<name>A0A4C1T5V9_EUMVA</name>
<evidence type="ECO:0000313" key="1">
    <source>
        <dbReference type="EMBL" id="GBP08817.1"/>
    </source>
</evidence>
<protein>
    <submittedName>
        <fullName evidence="1">Uncharacterized protein</fullName>
    </submittedName>
</protein>
<reference evidence="1 2" key="1">
    <citation type="journal article" date="2019" name="Commun. Biol.">
        <title>The bagworm genome reveals a unique fibroin gene that provides high tensile strength.</title>
        <authorList>
            <person name="Kono N."/>
            <person name="Nakamura H."/>
            <person name="Ohtoshi R."/>
            <person name="Tomita M."/>
            <person name="Numata K."/>
            <person name="Arakawa K."/>
        </authorList>
    </citation>
    <scope>NUCLEOTIDE SEQUENCE [LARGE SCALE GENOMIC DNA]</scope>
</reference>
<dbReference type="OrthoDB" id="5946219at2759"/>
<keyword evidence="2" id="KW-1185">Reference proteome</keyword>
<evidence type="ECO:0000313" key="2">
    <source>
        <dbReference type="Proteomes" id="UP000299102"/>
    </source>
</evidence>
<proteinExistence type="predicted"/>
<dbReference type="EMBL" id="BGZK01004409">
    <property type="protein sequence ID" value="GBP08817.1"/>
    <property type="molecule type" value="Genomic_DNA"/>
</dbReference>
<comment type="caution">
    <text evidence="1">The sequence shown here is derived from an EMBL/GenBank/DDBJ whole genome shotgun (WGS) entry which is preliminary data.</text>
</comment>
<dbReference type="AlphaFoldDB" id="A0A4C1T5V9"/>